<keyword evidence="3" id="KW-1185">Reference proteome</keyword>
<accession>A0A223LIQ3</accession>
<reference evidence="3" key="1">
    <citation type="submission" date="2017-07" db="EMBL/GenBank/DDBJ databases">
        <authorList>
            <person name="Putnam M.J."/>
            <person name="Sharma R."/>
            <person name="Kruger J.L."/>
            <person name="Berg J.A."/>
            <person name="Payne A.M."/>
            <person name="Fajardo C.P."/>
            <person name="Breakwell D.P."/>
            <person name="Hope S."/>
            <person name="Grose J.H."/>
        </authorList>
    </citation>
    <scope>NUCLEOTIDE SEQUENCE [LARGE SCALE GENOMIC DNA]</scope>
</reference>
<dbReference type="Pfam" id="PF23971">
    <property type="entry name" value="Phage_TTP_15"/>
    <property type="match status" value="1"/>
</dbReference>
<feature type="region of interest" description="Disordered" evidence="1">
    <location>
        <begin position="1"/>
        <end position="26"/>
    </location>
</feature>
<dbReference type="OrthoDB" id="4189at10239"/>
<protein>
    <submittedName>
        <fullName evidence="2">Putative structural protein</fullName>
    </submittedName>
</protein>
<evidence type="ECO:0000313" key="3">
    <source>
        <dbReference type="Proteomes" id="UP000225553"/>
    </source>
</evidence>
<dbReference type="Proteomes" id="UP000225553">
    <property type="component" value="Segment"/>
</dbReference>
<name>A0A223LIQ3_9CAUD</name>
<proteinExistence type="predicted"/>
<evidence type="ECO:0000313" key="2">
    <source>
        <dbReference type="EMBL" id="ASU03608.1"/>
    </source>
</evidence>
<sequence length="358" mass="40902">MSEMSTVPGIGDLERTPGLNAPKSTNIDNTTLPSFLDYAFSENGGPGYQSALVNMLKGIRIIGPGNQLAPVPDDTIGLVFVSRPLCNLSDENVRLHPQLLPLYQPRPNSLMAYIKGLLDPVWGRGNPNDMLDPYTPWITPITNLVKVSSGFPDLSLNMGKSQPGFRKEVRQFVDGILKYNHDFDMRQTYYNPKPNFLPYLFEAWLHYIDGVSLGDEGMEPYPEALDANYTDYDCRIYHMILNKNMRSIEGIYCNAGCVPTTFPSGAFSTIDRTQDTLRGQGQDEFEINFSSEGFRFGNIRVADMFNRCTLFFNENMHPQRRASYYRKLDFKSYYGQQYGRVYPWININNMELEYWGPR</sequence>
<dbReference type="EMBL" id="MF459646">
    <property type="protein sequence ID" value="ASU03608.1"/>
    <property type="molecule type" value="Genomic_DNA"/>
</dbReference>
<organism evidence="2 3">
    <name type="scientific">Erwinia phage vB_EamM_RisingSun</name>
    <dbReference type="NCBI Taxonomy" id="2026080"/>
    <lineage>
        <taxon>Viruses</taxon>
        <taxon>Duplodnaviria</taxon>
        <taxon>Heunggongvirae</taxon>
        <taxon>Uroviricota</taxon>
        <taxon>Caudoviricetes</taxon>
        <taxon>Chimalliviridae</taxon>
        <taxon>Risingsunvirus</taxon>
        <taxon>Risingsunvirus risingsun</taxon>
    </lineage>
</organism>
<dbReference type="InterPro" id="IPR057582">
    <property type="entry name" value="Phage_TTP_15"/>
</dbReference>
<evidence type="ECO:0000256" key="1">
    <source>
        <dbReference type="SAM" id="MobiDB-lite"/>
    </source>
</evidence>
<gene>
    <name evidence="2" type="ORF">RISINGSUN_62</name>
</gene>